<protein>
    <recommendedName>
        <fullName evidence="11">Uridylate kinase</fullName>
        <shortName evidence="11">UK</shortName>
        <ecNumber evidence="11">2.7.4.22</ecNumber>
    </recommendedName>
    <alternativeName>
        <fullName evidence="11">Uridine monophosphate kinase</fullName>
        <shortName evidence="11">UMP kinase</shortName>
        <shortName evidence="11">UMPK</shortName>
    </alternativeName>
</protein>
<dbReference type="AlphaFoldDB" id="A0A5C5ZQK8"/>
<dbReference type="GO" id="GO:0006225">
    <property type="term" value="P:UDP biosynthetic process"/>
    <property type="evidence" value="ECO:0007669"/>
    <property type="project" value="TreeGrafter"/>
</dbReference>
<dbReference type="CDD" id="cd04254">
    <property type="entry name" value="AAK_UMPK-PyrH-Ec"/>
    <property type="match status" value="1"/>
</dbReference>
<evidence type="ECO:0000256" key="11">
    <source>
        <dbReference type="HAMAP-Rule" id="MF_01220"/>
    </source>
</evidence>
<feature type="binding site" evidence="11">
    <location>
        <position position="61"/>
    </location>
    <ligand>
        <name>ATP</name>
        <dbReference type="ChEBI" id="CHEBI:30616"/>
    </ligand>
</feature>
<comment type="subunit">
    <text evidence="11">Homohexamer.</text>
</comment>
<keyword evidence="14" id="KW-1185">Reference proteome</keyword>
<comment type="caution">
    <text evidence="13">The sequence shown here is derived from an EMBL/GenBank/DDBJ whole genome shotgun (WGS) entry which is preliminary data.</text>
</comment>
<dbReference type="InterPro" id="IPR001048">
    <property type="entry name" value="Asp/Glu/Uridylate_kinase"/>
</dbReference>
<accession>A0A5C5ZQK8</accession>
<dbReference type="HAMAP" id="MF_01220_B">
    <property type="entry name" value="PyrH_B"/>
    <property type="match status" value="1"/>
</dbReference>
<keyword evidence="7 11" id="KW-0418">Kinase</keyword>
<dbReference type="NCBIfam" id="TIGR02075">
    <property type="entry name" value="pyrH_bact"/>
    <property type="match status" value="1"/>
</dbReference>
<organism evidence="13 14">
    <name type="scientific">Pseudobythopirellula maris</name>
    <dbReference type="NCBI Taxonomy" id="2527991"/>
    <lineage>
        <taxon>Bacteria</taxon>
        <taxon>Pseudomonadati</taxon>
        <taxon>Planctomycetota</taxon>
        <taxon>Planctomycetia</taxon>
        <taxon>Pirellulales</taxon>
        <taxon>Lacipirellulaceae</taxon>
        <taxon>Pseudobythopirellula</taxon>
    </lineage>
</organism>
<dbReference type="InterPro" id="IPR011817">
    <property type="entry name" value="Uridylate_kinase"/>
</dbReference>
<evidence type="ECO:0000313" key="13">
    <source>
        <dbReference type="EMBL" id="TWT88573.1"/>
    </source>
</evidence>
<dbReference type="GO" id="GO:0033862">
    <property type="term" value="F:UMP kinase activity"/>
    <property type="evidence" value="ECO:0007669"/>
    <property type="project" value="UniProtKB-EC"/>
</dbReference>
<feature type="binding site" evidence="11">
    <location>
        <begin position="14"/>
        <end position="17"/>
    </location>
    <ligand>
        <name>ATP</name>
        <dbReference type="ChEBI" id="CHEBI:30616"/>
    </ligand>
</feature>
<feature type="binding site" evidence="11">
    <location>
        <begin position="139"/>
        <end position="146"/>
    </location>
    <ligand>
        <name>UMP</name>
        <dbReference type="ChEBI" id="CHEBI:57865"/>
    </ligand>
</feature>
<keyword evidence="6 11" id="KW-0547">Nucleotide-binding</keyword>
<dbReference type="SUPFAM" id="SSF53633">
    <property type="entry name" value="Carbamate kinase-like"/>
    <property type="match status" value="1"/>
</dbReference>
<evidence type="ECO:0000256" key="4">
    <source>
        <dbReference type="ARBA" id="ARBA00022490"/>
    </source>
</evidence>
<dbReference type="PIRSF" id="PIRSF005650">
    <property type="entry name" value="Uridylate_kin"/>
    <property type="match status" value="1"/>
</dbReference>
<evidence type="ECO:0000256" key="10">
    <source>
        <dbReference type="ARBA" id="ARBA00047767"/>
    </source>
</evidence>
<dbReference type="Pfam" id="PF00696">
    <property type="entry name" value="AA_kinase"/>
    <property type="match status" value="1"/>
</dbReference>
<dbReference type="PANTHER" id="PTHR42833">
    <property type="entry name" value="URIDYLATE KINASE"/>
    <property type="match status" value="1"/>
</dbReference>
<feature type="binding site" evidence="11">
    <location>
        <position position="57"/>
    </location>
    <ligand>
        <name>ATP</name>
        <dbReference type="ChEBI" id="CHEBI:30616"/>
    </ligand>
</feature>
<dbReference type="Proteomes" id="UP000315440">
    <property type="component" value="Unassembled WGS sequence"/>
</dbReference>
<comment type="caution">
    <text evidence="11">Lacks conserved residue(s) required for the propagation of feature annotation.</text>
</comment>
<feature type="binding site" evidence="11">
    <location>
        <position position="166"/>
    </location>
    <ligand>
        <name>ATP</name>
        <dbReference type="ChEBI" id="CHEBI:30616"/>
    </ligand>
</feature>
<feature type="domain" description="Aspartate/glutamate/uridylate kinase" evidence="12">
    <location>
        <begin position="9"/>
        <end position="220"/>
    </location>
</feature>
<evidence type="ECO:0000313" key="14">
    <source>
        <dbReference type="Proteomes" id="UP000315440"/>
    </source>
</evidence>
<dbReference type="EMBL" id="SJPQ01000002">
    <property type="protein sequence ID" value="TWT88573.1"/>
    <property type="molecule type" value="Genomic_DNA"/>
</dbReference>
<comment type="pathway">
    <text evidence="2 11">Pyrimidine metabolism; CTP biosynthesis via de novo pathway; UDP from UMP (UMPK route): step 1/1.</text>
</comment>
<comment type="catalytic activity">
    <reaction evidence="10 11">
        <text>UMP + ATP = UDP + ADP</text>
        <dbReference type="Rhea" id="RHEA:24400"/>
        <dbReference type="ChEBI" id="CHEBI:30616"/>
        <dbReference type="ChEBI" id="CHEBI:57865"/>
        <dbReference type="ChEBI" id="CHEBI:58223"/>
        <dbReference type="ChEBI" id="CHEBI:456216"/>
        <dbReference type="EC" id="2.7.4.22"/>
    </reaction>
</comment>
<evidence type="ECO:0000256" key="9">
    <source>
        <dbReference type="ARBA" id="ARBA00022975"/>
    </source>
</evidence>
<comment type="subcellular location">
    <subcellularLocation>
        <location evidence="1 11">Cytoplasm</location>
    </subcellularLocation>
</comment>
<keyword evidence="8 11" id="KW-0067">ATP-binding</keyword>
<gene>
    <name evidence="11 13" type="primary">pyrH</name>
    <name evidence="13" type="ORF">Mal64_20570</name>
</gene>
<evidence type="ECO:0000256" key="8">
    <source>
        <dbReference type="ARBA" id="ARBA00022840"/>
    </source>
</evidence>
<dbReference type="InterPro" id="IPR015963">
    <property type="entry name" value="Uridylate_kinase_bac"/>
</dbReference>
<evidence type="ECO:0000256" key="3">
    <source>
        <dbReference type="ARBA" id="ARBA00007614"/>
    </source>
</evidence>
<keyword evidence="5 11" id="KW-0808">Transferase</keyword>
<comment type="activity regulation">
    <text evidence="11">Inhibited by UTP.</text>
</comment>
<name>A0A5C5ZQK8_9BACT</name>
<dbReference type="Gene3D" id="3.40.1160.10">
    <property type="entry name" value="Acetylglutamate kinase-like"/>
    <property type="match status" value="1"/>
</dbReference>
<proteinExistence type="inferred from homology"/>
<feature type="binding site" evidence="11">
    <location>
        <position position="172"/>
    </location>
    <ligand>
        <name>ATP</name>
        <dbReference type="ChEBI" id="CHEBI:30616"/>
    </ligand>
</feature>
<dbReference type="OrthoDB" id="9807458at2"/>
<dbReference type="InterPro" id="IPR036393">
    <property type="entry name" value="AceGlu_kinase-like_sf"/>
</dbReference>
<feature type="binding site" evidence="11">
    <location>
        <position position="56"/>
    </location>
    <ligand>
        <name>UMP</name>
        <dbReference type="ChEBI" id="CHEBI:57865"/>
    </ligand>
</feature>
<dbReference type="GO" id="GO:0044210">
    <property type="term" value="P:'de novo' CTP biosynthetic process"/>
    <property type="evidence" value="ECO:0007669"/>
    <property type="project" value="UniProtKB-UniRule"/>
</dbReference>
<dbReference type="GO" id="GO:0005737">
    <property type="term" value="C:cytoplasm"/>
    <property type="evidence" value="ECO:0007669"/>
    <property type="project" value="UniProtKB-SubCell"/>
</dbReference>
<evidence type="ECO:0000256" key="7">
    <source>
        <dbReference type="ARBA" id="ARBA00022777"/>
    </source>
</evidence>
<dbReference type="RefSeq" id="WP_146399745.1">
    <property type="nucleotide sequence ID" value="NZ_SJPQ01000002.1"/>
</dbReference>
<comment type="similarity">
    <text evidence="3 11">Belongs to the UMP kinase family.</text>
</comment>
<sequence>MSDVPLPYKRIILKLSGESFVPPGQRGIVMSEVVDIARQTIKAAKLGVEVGIVIGGGNILRGAQFKAGNNCIQEATAHYMGMLATVINGLALQDAIESLGFPTRLMTAIKMDGVAEPYIRRRASRHLEKGRIVIFAAGTGAPFVTTDTAAAQKSLELDCDILMKATRVDGIYSDDPETNPHAVLYHNLTYKEVRDKNLRVMDSTAIAHCMEHNLPILVFNFRTDGNIDRAVRGETIGTLVGAESLTKA</sequence>
<evidence type="ECO:0000259" key="12">
    <source>
        <dbReference type="Pfam" id="PF00696"/>
    </source>
</evidence>
<feature type="binding site" evidence="11">
    <location>
        <position position="175"/>
    </location>
    <ligand>
        <name>ATP</name>
        <dbReference type="ChEBI" id="CHEBI:30616"/>
    </ligand>
</feature>
<evidence type="ECO:0000256" key="2">
    <source>
        <dbReference type="ARBA" id="ARBA00004791"/>
    </source>
</evidence>
<reference evidence="13 14" key="1">
    <citation type="submission" date="2019-02" db="EMBL/GenBank/DDBJ databases">
        <title>Deep-cultivation of Planctomycetes and their phenomic and genomic characterization uncovers novel biology.</title>
        <authorList>
            <person name="Wiegand S."/>
            <person name="Jogler M."/>
            <person name="Boedeker C."/>
            <person name="Pinto D."/>
            <person name="Vollmers J."/>
            <person name="Rivas-Marin E."/>
            <person name="Kohn T."/>
            <person name="Peeters S.H."/>
            <person name="Heuer A."/>
            <person name="Rast P."/>
            <person name="Oberbeckmann S."/>
            <person name="Bunk B."/>
            <person name="Jeske O."/>
            <person name="Meyerdierks A."/>
            <person name="Storesund J.E."/>
            <person name="Kallscheuer N."/>
            <person name="Luecker S."/>
            <person name="Lage O.M."/>
            <person name="Pohl T."/>
            <person name="Merkel B.J."/>
            <person name="Hornburger P."/>
            <person name="Mueller R.-W."/>
            <person name="Bruemmer F."/>
            <person name="Labrenz M."/>
            <person name="Spormann A.M."/>
            <person name="Op Den Camp H."/>
            <person name="Overmann J."/>
            <person name="Amann R."/>
            <person name="Jetten M.S.M."/>
            <person name="Mascher T."/>
            <person name="Medema M.H."/>
            <person name="Devos D.P."/>
            <person name="Kaster A.-K."/>
            <person name="Ovreas L."/>
            <person name="Rohde M."/>
            <person name="Galperin M.Y."/>
            <person name="Jogler C."/>
        </authorList>
    </citation>
    <scope>NUCLEOTIDE SEQUENCE [LARGE SCALE GENOMIC DNA]</scope>
    <source>
        <strain evidence="13 14">Mal64</strain>
    </source>
</reference>
<dbReference type="UniPathway" id="UPA00159">
    <property type="reaction ID" value="UER00275"/>
</dbReference>
<dbReference type="PANTHER" id="PTHR42833:SF4">
    <property type="entry name" value="URIDYLATE KINASE PUMPKIN, CHLOROPLASTIC"/>
    <property type="match status" value="1"/>
</dbReference>
<comment type="function">
    <text evidence="11">Catalyzes the reversible phosphorylation of UMP to UDP.</text>
</comment>
<dbReference type="FunFam" id="3.40.1160.10:FF:000001">
    <property type="entry name" value="Uridylate kinase"/>
    <property type="match status" value="1"/>
</dbReference>
<dbReference type="GO" id="GO:0005524">
    <property type="term" value="F:ATP binding"/>
    <property type="evidence" value="ECO:0007669"/>
    <property type="project" value="UniProtKB-KW"/>
</dbReference>
<keyword evidence="9 11" id="KW-0665">Pyrimidine biosynthesis</keyword>
<evidence type="ECO:0000256" key="6">
    <source>
        <dbReference type="ARBA" id="ARBA00022741"/>
    </source>
</evidence>
<evidence type="ECO:0000256" key="5">
    <source>
        <dbReference type="ARBA" id="ARBA00022679"/>
    </source>
</evidence>
<keyword evidence="4 11" id="KW-0963">Cytoplasm</keyword>
<evidence type="ECO:0000256" key="1">
    <source>
        <dbReference type="ARBA" id="ARBA00004496"/>
    </source>
</evidence>
<dbReference type="EC" id="2.7.4.22" evidence="11"/>